<proteinExistence type="predicted"/>
<evidence type="ECO:0000259" key="2">
    <source>
        <dbReference type="SMART" id="SM00974"/>
    </source>
</evidence>
<dbReference type="EMBL" id="JABSNM010000008">
    <property type="protein sequence ID" value="NRT56476.1"/>
    <property type="molecule type" value="Genomic_DNA"/>
</dbReference>
<dbReference type="InterPro" id="IPR025280">
    <property type="entry name" value="SNIPE"/>
</dbReference>
<evidence type="ECO:0000313" key="4">
    <source>
        <dbReference type="Proteomes" id="UP001516061"/>
    </source>
</evidence>
<reference evidence="3 4" key="1">
    <citation type="submission" date="2020-05" db="EMBL/GenBank/DDBJ databases">
        <title>Genomic Encyclopedia of Type Strains, Phase IV (KMG-V): Genome sequencing to study the core and pangenomes of soil and plant-associated prokaryotes.</title>
        <authorList>
            <person name="Whitman W."/>
        </authorList>
    </citation>
    <scope>NUCLEOTIDE SEQUENCE [LARGE SCALE GENOMIC DNA]</scope>
    <source>
        <strain evidence="3 4">C29</strain>
    </source>
</reference>
<keyword evidence="1" id="KW-0175">Coiled coil</keyword>
<organism evidence="3 4">
    <name type="scientific">Sphaerotilus uruguayifluvii</name>
    <dbReference type="NCBI Taxonomy" id="2735897"/>
    <lineage>
        <taxon>Bacteria</taxon>
        <taxon>Pseudomonadati</taxon>
        <taxon>Pseudomonadota</taxon>
        <taxon>Betaproteobacteria</taxon>
        <taxon>Burkholderiales</taxon>
        <taxon>Sphaerotilaceae</taxon>
        <taxon>Sphaerotilus</taxon>
    </lineage>
</organism>
<gene>
    <name evidence="3" type="ORF">HNQ01_002219</name>
</gene>
<feature type="coiled-coil region" evidence="1">
    <location>
        <begin position="31"/>
        <end position="125"/>
    </location>
</feature>
<protein>
    <recommendedName>
        <fullName evidence="2">Bacteriophage T5 Orf172 DNA-binding domain-containing protein</fullName>
    </recommendedName>
</protein>
<dbReference type="Proteomes" id="UP001516061">
    <property type="component" value="Unassembled WGS sequence"/>
</dbReference>
<comment type="caution">
    <text evidence="3">The sequence shown here is derived from an EMBL/GenBank/DDBJ whole genome shotgun (WGS) entry which is preliminary data.</text>
</comment>
<evidence type="ECO:0000256" key="1">
    <source>
        <dbReference type="SAM" id="Coils"/>
    </source>
</evidence>
<accession>A0ABX2G2E9</accession>
<dbReference type="RefSeq" id="WP_286180697.1">
    <property type="nucleotide sequence ID" value="NZ_JABSNM010000008.1"/>
</dbReference>
<name>A0ABX2G2E9_9BURK</name>
<keyword evidence="4" id="KW-1185">Reference proteome</keyword>
<feature type="coiled-coil region" evidence="1">
    <location>
        <begin position="414"/>
        <end position="502"/>
    </location>
</feature>
<dbReference type="InterPro" id="IPR018306">
    <property type="entry name" value="Phage_T5_Orf172_DNA-bd"/>
</dbReference>
<dbReference type="SMART" id="SM00974">
    <property type="entry name" value="T5orf172"/>
    <property type="match status" value="1"/>
</dbReference>
<feature type="domain" description="Bacteriophage T5 Orf172 DNA-binding" evidence="2">
    <location>
        <begin position="519"/>
        <end position="602"/>
    </location>
</feature>
<sequence length="660" mass="74694">MQDVVWILIAAVAVLAAVIMWAQKRAAREGLLRSQSQFEDAAAKIENLQRHCDELQAQLVDWRPVAHVQDEVRRLRAEAEIEIERDLHEARQHIQGMQDQILQERKEAESRLNDIQRRETAARDRLSRLDGEIDGLVNAGRRQADQIVADAVLSTSQMSVAARHEAEILKKAAVRQCDELIESARKKADDALAIAAKQADTTRLVAQKDLAQAKLDADQMRSAAQKDSRAKRDAAEIVFAEAGMSAKKILDDAHRQAEEIAGDAYRALKDFDRLQAASTALKNMIDGYGNSYVVPSHSLLDELAISYSHVEAGKELKGARERSRLMVIQARAASCDYVERTRRETAVRFVLDAFNGKVDSILSRIKSENVGVLEQEIRDAAALVGLNGAAFRGAKISEEYVNSRIDELRWAVLVNELRAAEREEQRRIKEQIREEERARREYEKALKDAAKEEELVQKAIEKTRAQMEKAGLDQRRMYEEQMAELGRRLAEAEEKNRRALSMAQQTKAGHVYVISNVGSFGEDVYKIGMTRRLEPMDRVRELGDASVPFGFDVHAMIWSDNAPALESLLHKKFVQCQMNKVNPRKEFFRVTIRQIKEEVERIGGLAVWTLSAAAQDYRETRAIEERIAADESARQAWIHQQLVYEDSIAHGQEETAESVE</sequence>
<dbReference type="Pfam" id="PF13250">
    <property type="entry name" value="SNIPE"/>
    <property type="match status" value="1"/>
</dbReference>
<evidence type="ECO:0000313" key="3">
    <source>
        <dbReference type="EMBL" id="NRT56476.1"/>
    </source>
</evidence>
<dbReference type="Pfam" id="PF10544">
    <property type="entry name" value="T5orf172"/>
    <property type="match status" value="1"/>
</dbReference>